<dbReference type="RefSeq" id="WP_090312222.1">
    <property type="nucleotide sequence ID" value="NZ_FNZE01000012.1"/>
</dbReference>
<evidence type="ECO:0000313" key="1">
    <source>
        <dbReference type="EMBL" id="SEJ60494.1"/>
    </source>
</evidence>
<evidence type="ECO:0000313" key="2">
    <source>
        <dbReference type="Proteomes" id="UP000242930"/>
    </source>
</evidence>
<protein>
    <submittedName>
        <fullName evidence="1">Rod shape-determining protein MreB</fullName>
    </submittedName>
</protein>
<keyword evidence="2" id="KW-1185">Reference proteome</keyword>
<organism evidence="1 2">
    <name type="scientific">Pseudomonas linyingensis</name>
    <dbReference type="NCBI Taxonomy" id="915471"/>
    <lineage>
        <taxon>Bacteria</taxon>
        <taxon>Pseudomonadati</taxon>
        <taxon>Pseudomonadota</taxon>
        <taxon>Gammaproteobacteria</taxon>
        <taxon>Pseudomonadales</taxon>
        <taxon>Pseudomonadaceae</taxon>
        <taxon>Pseudomonas</taxon>
    </lineage>
</organism>
<dbReference type="EMBL" id="FNZE01000012">
    <property type="protein sequence ID" value="SEJ60494.1"/>
    <property type="molecule type" value="Genomic_DNA"/>
</dbReference>
<dbReference type="AlphaFoldDB" id="A0A1H7A7Q5"/>
<accession>A0A1H7A7Q5</accession>
<proteinExistence type="predicted"/>
<sequence>MNKLFHNTLYLRLQPDQLHALHVESGRTFAEAPLLALRHDKGRRVPLAAGSEALALRGQEGIELANGFEHPRTLLADFGVAEKTLQLLLRKILPASLLQRAPTVILHPQALLEGGLTQLEIRGFAELLRGAGARQVFIWSGAELSRTDLQTQRFPAERGTLLYPEPH</sequence>
<gene>
    <name evidence="1" type="ORF">SAMN05216201_1127</name>
</gene>
<dbReference type="Proteomes" id="UP000242930">
    <property type="component" value="Unassembled WGS sequence"/>
</dbReference>
<dbReference type="Gene3D" id="3.30.420.40">
    <property type="match status" value="1"/>
</dbReference>
<name>A0A1H7A7Q5_9PSED</name>
<dbReference type="OrthoDB" id="8612466at2"/>
<dbReference type="STRING" id="915471.SAMN05216201_1127"/>
<reference evidence="2" key="1">
    <citation type="submission" date="2016-10" db="EMBL/GenBank/DDBJ databases">
        <authorList>
            <person name="Varghese N."/>
            <person name="Submissions S."/>
        </authorList>
    </citation>
    <scope>NUCLEOTIDE SEQUENCE [LARGE SCALE GENOMIC DNA]</scope>
    <source>
        <strain evidence="2">LMG 25967</strain>
    </source>
</reference>